<gene>
    <name evidence="11" type="primary">Sucnr1</name>
    <name evidence="11" type="ORF">DAT39_014979</name>
</gene>
<feature type="non-terminal residue" evidence="11">
    <location>
        <position position="105"/>
    </location>
</feature>
<comment type="subcellular location">
    <subcellularLocation>
        <location evidence="1">Cell membrane</location>
        <topology evidence="1">Multi-pass membrane protein</topology>
    </subcellularLocation>
</comment>
<dbReference type="Proteomes" id="UP000727407">
    <property type="component" value="Unassembled WGS sequence"/>
</dbReference>
<dbReference type="GO" id="GO:0005886">
    <property type="term" value="C:plasma membrane"/>
    <property type="evidence" value="ECO:0007669"/>
    <property type="project" value="UniProtKB-SubCell"/>
</dbReference>
<proteinExistence type="predicted"/>
<dbReference type="PROSITE" id="PS50262">
    <property type="entry name" value="G_PROTEIN_RECEP_F1_2"/>
    <property type="match status" value="1"/>
</dbReference>
<keyword evidence="2" id="KW-1003">Cell membrane</keyword>
<keyword evidence="7 11" id="KW-0675">Receptor</keyword>
<dbReference type="Pfam" id="PF00001">
    <property type="entry name" value="7tm_1"/>
    <property type="match status" value="1"/>
</dbReference>
<dbReference type="InterPro" id="IPR017452">
    <property type="entry name" value="GPCR_Rhodpsn_7TM"/>
</dbReference>
<dbReference type="Gene3D" id="1.20.1070.10">
    <property type="entry name" value="Rhodopsin 7-helix transmembrane proteins"/>
    <property type="match status" value="1"/>
</dbReference>
<evidence type="ECO:0000256" key="7">
    <source>
        <dbReference type="ARBA" id="ARBA00023170"/>
    </source>
</evidence>
<dbReference type="AlphaFoldDB" id="A0A8J4XCH0"/>
<dbReference type="OrthoDB" id="9927220at2759"/>
<sequence>DNCSSVITALFERDYLSPMYALEFTIGFSGNLVVVLGYIFCLPAWKSTNVYLFNLSVSDLIFLCTLPELSYSYAHDFKKISSALCLTNRYILNVNMYSSILFMMW</sequence>
<name>A0A8J4XCH0_CLAMG</name>
<evidence type="ECO:0000256" key="2">
    <source>
        <dbReference type="ARBA" id="ARBA00022475"/>
    </source>
</evidence>
<dbReference type="InterPro" id="IPR000276">
    <property type="entry name" value="GPCR_Rhodpsn"/>
</dbReference>
<feature type="non-terminal residue" evidence="11">
    <location>
        <position position="1"/>
    </location>
</feature>
<evidence type="ECO:0000256" key="9">
    <source>
        <dbReference type="SAM" id="Phobius"/>
    </source>
</evidence>
<keyword evidence="12" id="KW-1185">Reference proteome</keyword>
<keyword evidence="4 9" id="KW-1133">Transmembrane helix</keyword>
<dbReference type="GO" id="GO:0004930">
    <property type="term" value="F:G protein-coupled receptor activity"/>
    <property type="evidence" value="ECO:0007669"/>
    <property type="project" value="UniProtKB-KW"/>
</dbReference>
<protein>
    <submittedName>
        <fullName evidence="11">Succinate receptor 1-like</fullName>
    </submittedName>
</protein>
<evidence type="ECO:0000256" key="1">
    <source>
        <dbReference type="ARBA" id="ARBA00004651"/>
    </source>
</evidence>
<dbReference type="PANTHER" id="PTHR24231:SF14">
    <property type="entry name" value="SUCCINATE RECEPTOR 1"/>
    <property type="match status" value="1"/>
</dbReference>
<feature type="transmembrane region" description="Helical" evidence="9">
    <location>
        <begin position="20"/>
        <end position="45"/>
    </location>
</feature>
<evidence type="ECO:0000256" key="5">
    <source>
        <dbReference type="ARBA" id="ARBA00023040"/>
    </source>
</evidence>
<keyword evidence="8" id="KW-0807">Transducer</keyword>
<dbReference type="EMBL" id="QNUK01000328">
    <property type="protein sequence ID" value="KAF5895305.1"/>
    <property type="molecule type" value="Genomic_DNA"/>
</dbReference>
<feature type="transmembrane region" description="Helical" evidence="9">
    <location>
        <begin position="51"/>
        <end position="71"/>
    </location>
</feature>
<evidence type="ECO:0000256" key="4">
    <source>
        <dbReference type="ARBA" id="ARBA00022989"/>
    </source>
</evidence>
<evidence type="ECO:0000256" key="6">
    <source>
        <dbReference type="ARBA" id="ARBA00023136"/>
    </source>
</evidence>
<keyword evidence="5" id="KW-0297">G-protein coupled receptor</keyword>
<evidence type="ECO:0000313" key="11">
    <source>
        <dbReference type="EMBL" id="KAF5895305.1"/>
    </source>
</evidence>
<evidence type="ECO:0000313" key="12">
    <source>
        <dbReference type="Proteomes" id="UP000727407"/>
    </source>
</evidence>
<evidence type="ECO:0000259" key="10">
    <source>
        <dbReference type="PROSITE" id="PS50262"/>
    </source>
</evidence>
<feature type="domain" description="G-protein coupled receptors family 1 profile" evidence="10">
    <location>
        <begin position="30"/>
        <end position="105"/>
    </location>
</feature>
<evidence type="ECO:0000256" key="3">
    <source>
        <dbReference type="ARBA" id="ARBA00022692"/>
    </source>
</evidence>
<dbReference type="PANTHER" id="PTHR24231">
    <property type="entry name" value="PURINOCEPTOR-RELATED G-PROTEIN COUPLED RECEPTOR"/>
    <property type="match status" value="1"/>
</dbReference>
<dbReference type="SUPFAM" id="SSF81321">
    <property type="entry name" value="Family A G protein-coupled receptor-like"/>
    <property type="match status" value="1"/>
</dbReference>
<organism evidence="11 12">
    <name type="scientific">Clarias magur</name>
    <name type="common">Asian catfish</name>
    <name type="synonym">Macropteronotus magur</name>
    <dbReference type="NCBI Taxonomy" id="1594786"/>
    <lineage>
        <taxon>Eukaryota</taxon>
        <taxon>Metazoa</taxon>
        <taxon>Chordata</taxon>
        <taxon>Craniata</taxon>
        <taxon>Vertebrata</taxon>
        <taxon>Euteleostomi</taxon>
        <taxon>Actinopterygii</taxon>
        <taxon>Neopterygii</taxon>
        <taxon>Teleostei</taxon>
        <taxon>Ostariophysi</taxon>
        <taxon>Siluriformes</taxon>
        <taxon>Clariidae</taxon>
        <taxon>Clarias</taxon>
    </lineage>
</organism>
<keyword evidence="6 9" id="KW-0472">Membrane</keyword>
<reference evidence="11" key="1">
    <citation type="submission" date="2020-07" db="EMBL/GenBank/DDBJ databases">
        <title>Clarias magur genome sequencing, assembly and annotation.</title>
        <authorList>
            <person name="Kushwaha B."/>
            <person name="Kumar R."/>
            <person name="Das P."/>
            <person name="Joshi C.G."/>
            <person name="Kumar D."/>
            <person name="Nagpure N.S."/>
            <person name="Pandey M."/>
            <person name="Agarwal S."/>
            <person name="Srivastava S."/>
            <person name="Singh M."/>
            <person name="Sahoo L."/>
            <person name="Jayasankar P."/>
            <person name="Meher P.K."/>
            <person name="Koringa P.G."/>
            <person name="Iquebal M.A."/>
            <person name="Das S.P."/>
            <person name="Bit A."/>
            <person name="Patnaik S."/>
            <person name="Patel N."/>
            <person name="Shah T.M."/>
            <person name="Hinsu A."/>
            <person name="Jena J.K."/>
        </authorList>
    </citation>
    <scope>NUCLEOTIDE SEQUENCE</scope>
    <source>
        <strain evidence="11">CIFAMagur01</strain>
        <tissue evidence="11">Testis</tissue>
    </source>
</reference>
<evidence type="ECO:0000256" key="8">
    <source>
        <dbReference type="ARBA" id="ARBA00023224"/>
    </source>
</evidence>
<dbReference type="PRINTS" id="PR00237">
    <property type="entry name" value="GPCRRHODOPSN"/>
</dbReference>
<keyword evidence="3 9" id="KW-0812">Transmembrane</keyword>
<accession>A0A8J4XCH0</accession>
<comment type="caution">
    <text evidence="11">The sequence shown here is derived from an EMBL/GenBank/DDBJ whole genome shotgun (WGS) entry which is preliminary data.</text>
</comment>